<feature type="region of interest" description="Disordered" evidence="1">
    <location>
        <begin position="169"/>
        <end position="192"/>
    </location>
</feature>
<dbReference type="EMBL" id="MU826369">
    <property type="protein sequence ID" value="KAJ7378117.1"/>
    <property type="molecule type" value="Genomic_DNA"/>
</dbReference>
<evidence type="ECO:0000256" key="2">
    <source>
        <dbReference type="SAM" id="Phobius"/>
    </source>
</evidence>
<feature type="transmembrane region" description="Helical" evidence="2">
    <location>
        <begin position="263"/>
        <end position="282"/>
    </location>
</feature>
<reference evidence="4" key="1">
    <citation type="submission" date="2023-01" db="EMBL/GenBank/DDBJ databases">
        <title>Genome assembly of the deep-sea coral Lophelia pertusa.</title>
        <authorList>
            <person name="Herrera S."/>
            <person name="Cordes E."/>
        </authorList>
    </citation>
    <scope>NUCLEOTIDE SEQUENCE</scope>
    <source>
        <strain evidence="4">USNM1676648</strain>
        <tissue evidence="4">Polyp</tissue>
    </source>
</reference>
<dbReference type="AlphaFoldDB" id="A0A9X0CW13"/>
<accession>A0A9X0CW13</accession>
<keyword evidence="2" id="KW-0472">Membrane</keyword>
<feature type="transmembrane region" description="Helical" evidence="2">
    <location>
        <begin position="135"/>
        <end position="158"/>
    </location>
</feature>
<feature type="transmembrane region" description="Helical" evidence="2">
    <location>
        <begin position="321"/>
        <end position="341"/>
    </location>
</feature>
<evidence type="ECO:0000256" key="1">
    <source>
        <dbReference type="SAM" id="MobiDB-lite"/>
    </source>
</evidence>
<evidence type="ECO:0000313" key="5">
    <source>
        <dbReference type="Proteomes" id="UP001163046"/>
    </source>
</evidence>
<comment type="caution">
    <text evidence="4">The sequence shown here is derived from an EMBL/GenBank/DDBJ whole genome shotgun (WGS) entry which is preliminary data.</text>
</comment>
<evidence type="ECO:0000256" key="3">
    <source>
        <dbReference type="SAM" id="SignalP"/>
    </source>
</evidence>
<dbReference type="OrthoDB" id="5988711at2759"/>
<feature type="chain" id="PRO_5040800579" evidence="3">
    <location>
        <begin position="29"/>
        <end position="379"/>
    </location>
</feature>
<gene>
    <name evidence="4" type="ORF">OS493_024782</name>
</gene>
<keyword evidence="2" id="KW-0812">Transmembrane</keyword>
<feature type="signal peptide" evidence="3">
    <location>
        <begin position="1"/>
        <end position="28"/>
    </location>
</feature>
<keyword evidence="5" id="KW-1185">Reference proteome</keyword>
<evidence type="ECO:0000313" key="4">
    <source>
        <dbReference type="EMBL" id="KAJ7378117.1"/>
    </source>
</evidence>
<keyword evidence="2" id="KW-1133">Transmembrane helix</keyword>
<proteinExistence type="predicted"/>
<feature type="transmembrane region" description="Helical" evidence="2">
    <location>
        <begin position="223"/>
        <end position="251"/>
    </location>
</feature>
<dbReference type="Proteomes" id="UP001163046">
    <property type="component" value="Unassembled WGS sequence"/>
</dbReference>
<protein>
    <submittedName>
        <fullName evidence="4">Uncharacterized protein</fullName>
    </submittedName>
</protein>
<name>A0A9X0CW13_9CNID</name>
<organism evidence="4 5">
    <name type="scientific">Desmophyllum pertusum</name>
    <dbReference type="NCBI Taxonomy" id="174260"/>
    <lineage>
        <taxon>Eukaryota</taxon>
        <taxon>Metazoa</taxon>
        <taxon>Cnidaria</taxon>
        <taxon>Anthozoa</taxon>
        <taxon>Hexacorallia</taxon>
        <taxon>Scleractinia</taxon>
        <taxon>Caryophylliina</taxon>
        <taxon>Caryophylliidae</taxon>
        <taxon>Desmophyllum</taxon>
    </lineage>
</organism>
<keyword evidence="3" id="KW-0732">Signal</keyword>
<sequence>MSPLQFKFFSALAVIHLVLVFDHHSVKADFSDSCVNSTNSTSSVPDKVLGILSLGSILVYPRTQNLSIQIPLFCCNVSEKEDERRTLIKEMIEGALAALQDLAIKPGIRDPRLNTAECVIEGHEMDIDATGRKGYIWAILCFPVCFVFVSCPLLANFLEEYRKLAWPTPEENKKTNKSNGTQGKSHGDQNGENKAIFQGNTDHIQEHDGSQEKEEKNKNKKNTAVAAVTVCILSFVLAAAGILILIIAFGFSICYCVRENAPLHIAIIIPLILIESLIVFGVRKCTLNDVARYSIFFTICANVTSYHSCWLLIGIMINPTWGLTVTLLTCFTFATIGFAVYEYNYNEVSNKDQANETSNKDQARLSCGLLVSAAFFLLR</sequence>
<feature type="transmembrane region" description="Helical" evidence="2">
    <location>
        <begin position="294"/>
        <end position="315"/>
    </location>
</feature>